<evidence type="ECO:0000256" key="8">
    <source>
        <dbReference type="ARBA" id="ARBA00022737"/>
    </source>
</evidence>
<dbReference type="GO" id="GO:0042056">
    <property type="term" value="F:chemoattractant activity"/>
    <property type="evidence" value="ECO:0007669"/>
    <property type="project" value="TreeGrafter"/>
</dbReference>
<accession>A0A6P6IKM9</accession>
<evidence type="ECO:0000256" key="4">
    <source>
        <dbReference type="ARBA" id="ARBA00022525"/>
    </source>
</evidence>
<dbReference type="Proteomes" id="UP000515131">
    <property type="component" value="Unplaced"/>
</dbReference>
<keyword evidence="7" id="KW-0732">Signal</keyword>
<evidence type="ECO:0000256" key="6">
    <source>
        <dbReference type="ARBA" id="ARBA00022685"/>
    </source>
</evidence>
<evidence type="ECO:0000256" key="5">
    <source>
        <dbReference type="ARBA" id="ARBA00022657"/>
    </source>
</evidence>
<organism evidence="21 22">
    <name type="scientific">Puma concolor</name>
    <name type="common">Mountain lion</name>
    <name type="synonym">Felis concolor</name>
    <dbReference type="NCBI Taxonomy" id="9696"/>
    <lineage>
        <taxon>Eukaryota</taxon>
        <taxon>Metazoa</taxon>
        <taxon>Chordata</taxon>
        <taxon>Craniata</taxon>
        <taxon>Vertebrata</taxon>
        <taxon>Euteleostomi</taxon>
        <taxon>Mammalia</taxon>
        <taxon>Eutheria</taxon>
        <taxon>Laurasiatheria</taxon>
        <taxon>Carnivora</taxon>
        <taxon>Feliformia</taxon>
        <taxon>Felidae</taxon>
        <taxon>Felinae</taxon>
        <taxon>Puma</taxon>
    </lineage>
</organism>
<keyword evidence="8" id="KW-0677">Repeat</keyword>
<dbReference type="GO" id="GO:0048010">
    <property type="term" value="P:vascular endothelial growth factor receptor signaling pathway"/>
    <property type="evidence" value="ECO:0007669"/>
    <property type="project" value="TreeGrafter"/>
</dbReference>
<dbReference type="PROSITE" id="PS00249">
    <property type="entry name" value="PDGF_1"/>
    <property type="match status" value="1"/>
</dbReference>
<keyword evidence="11" id="KW-1015">Disulfide bond</keyword>
<dbReference type="InterPro" id="IPR023581">
    <property type="entry name" value="PD_growth_factor_CS"/>
</dbReference>
<evidence type="ECO:0000256" key="9">
    <source>
        <dbReference type="ARBA" id="ARBA00022782"/>
    </source>
</evidence>
<evidence type="ECO:0000259" key="20">
    <source>
        <dbReference type="PROSITE" id="PS50278"/>
    </source>
</evidence>
<keyword evidence="4" id="KW-0964">Secreted</keyword>
<dbReference type="GO" id="GO:0043185">
    <property type="term" value="F:vascular endothelial growth factor receptor 3 binding"/>
    <property type="evidence" value="ECO:0007669"/>
    <property type="project" value="TreeGrafter"/>
</dbReference>
<dbReference type="InterPro" id="IPR000072">
    <property type="entry name" value="PDGF/VEGF_dom"/>
</dbReference>
<dbReference type="Gene3D" id="2.10.90.10">
    <property type="entry name" value="Cystine-knot cytokines"/>
    <property type="match status" value="1"/>
</dbReference>
<dbReference type="SUPFAM" id="SSF57501">
    <property type="entry name" value="Cystine-knot cytokines"/>
    <property type="match status" value="1"/>
</dbReference>
<evidence type="ECO:0000256" key="3">
    <source>
        <dbReference type="ARBA" id="ARBA00022473"/>
    </source>
</evidence>
<dbReference type="GeneID" id="112869936"/>
<gene>
    <name evidence="22" type="primary">VEGFC</name>
</gene>
<evidence type="ECO:0000313" key="21">
    <source>
        <dbReference type="Proteomes" id="UP000515131"/>
    </source>
</evidence>
<reference evidence="22" key="1">
    <citation type="submission" date="2025-08" db="UniProtKB">
        <authorList>
            <consortium name="RefSeq"/>
        </authorList>
    </citation>
    <scope>IDENTIFICATION</scope>
    <source>
        <tissue evidence="22">Blood</tissue>
    </source>
</reference>
<keyword evidence="9" id="KW-0221">Differentiation</keyword>
<keyword evidence="10 19" id="KW-0339">Growth factor</keyword>
<evidence type="ECO:0000256" key="16">
    <source>
        <dbReference type="ARBA" id="ARBA00070957"/>
    </source>
</evidence>
<evidence type="ECO:0000256" key="15">
    <source>
        <dbReference type="ARBA" id="ARBA00063227"/>
    </source>
</evidence>
<dbReference type="GO" id="GO:0001666">
    <property type="term" value="P:response to hypoxia"/>
    <property type="evidence" value="ECO:0007669"/>
    <property type="project" value="TreeGrafter"/>
</dbReference>
<evidence type="ECO:0000256" key="13">
    <source>
        <dbReference type="ARBA" id="ARBA00023246"/>
    </source>
</evidence>
<dbReference type="GO" id="GO:0005615">
    <property type="term" value="C:extracellular space"/>
    <property type="evidence" value="ECO:0007669"/>
    <property type="project" value="TreeGrafter"/>
</dbReference>
<evidence type="ECO:0000256" key="10">
    <source>
        <dbReference type="ARBA" id="ARBA00023030"/>
    </source>
</evidence>
<dbReference type="Pfam" id="PF00341">
    <property type="entry name" value="PDGF"/>
    <property type="match status" value="1"/>
</dbReference>
<dbReference type="PANTHER" id="PTHR12025">
    <property type="entry name" value="VASCULAR ENDOTHELIAL GROWTH FACTOR"/>
    <property type="match status" value="1"/>
</dbReference>
<comment type="subcellular location">
    <subcellularLocation>
        <location evidence="1">Secreted</location>
    </subcellularLocation>
</comment>
<dbReference type="GO" id="GO:0038084">
    <property type="term" value="P:vascular endothelial growth factor signaling pathway"/>
    <property type="evidence" value="ECO:0007669"/>
    <property type="project" value="TreeGrafter"/>
</dbReference>
<feature type="domain" description="Platelet-derived growth factor (PDGF) family profile" evidence="20">
    <location>
        <begin position="200"/>
        <end position="299"/>
    </location>
</feature>
<dbReference type="RefSeq" id="XP_025788775.1">
    <property type="nucleotide sequence ID" value="XM_025932990.1"/>
</dbReference>
<keyword evidence="5" id="KW-0037">Angiogenesis</keyword>
<dbReference type="KEGG" id="pcoo:112869936"/>
<dbReference type="Pfam" id="PF03128">
    <property type="entry name" value="CXCXC"/>
    <property type="match status" value="3"/>
</dbReference>
<evidence type="ECO:0000256" key="17">
    <source>
        <dbReference type="ARBA" id="ARBA00080219"/>
    </source>
</evidence>
<dbReference type="GO" id="GO:0030154">
    <property type="term" value="P:cell differentiation"/>
    <property type="evidence" value="ECO:0007669"/>
    <property type="project" value="UniProtKB-KW"/>
</dbReference>
<dbReference type="GO" id="GO:0060754">
    <property type="term" value="P:positive regulation of mast cell chemotaxis"/>
    <property type="evidence" value="ECO:0007669"/>
    <property type="project" value="TreeGrafter"/>
</dbReference>
<dbReference type="InterPro" id="IPR050507">
    <property type="entry name" value="PDGF/VEGF_growth_factor"/>
</dbReference>
<dbReference type="PROSITE" id="PS50278">
    <property type="entry name" value="PDGF_2"/>
    <property type="match status" value="1"/>
</dbReference>
<keyword evidence="6" id="KW-0165">Cleavage on pair of basic residues</keyword>
<sequence length="502" mass="55711">MEGNAFRQCWFCKRTEDSLSLELFEPSSMQWTVALHPHPPQVWDSKGIISIHPRSPSCTLSSCCTLKLPRGGERGGGGGLRGPGGVSAFWSLACSLLAAALLRGPRDAPAAAAAFESGLGFSDAEPDADEAQAYAGKELEERLRSVSSVDELMTVLYPEYWKMYKCQLRKGGWQHNKEQPNINARTEDTVKFAAAHYNAEILKSIDSEWRKTQCLPREVCIDVGKEFGAATNTFFKPPCVSAYRCGGCCNSEGQQCMNTSTSYLSKTLFEITVPLSQGPKPVTISFANHTSCRCMSKLDVYRQVHSIIRRSLPATPPQCQAANKTCPTNYIWNDHLCRCLAQQDFIFPSNSGEDSTDGSHDICGPNKELDEETCQCVCRGGLRPSSCGPHKELDRNSCQCVCKNKLLPNSCGANREFDENTCQCVCKRTCPRSQPLNPGKCACECTENSQKCFLKGKKFQHQTCSCYRRPCTNRLKPCEQGLTFSEEVCRCVPSYWKRPHVN</sequence>
<dbReference type="GO" id="GO:0001938">
    <property type="term" value="P:positive regulation of endothelial cell proliferation"/>
    <property type="evidence" value="ECO:0007669"/>
    <property type="project" value="TreeGrafter"/>
</dbReference>
<dbReference type="CDD" id="cd00135">
    <property type="entry name" value="PDGF"/>
    <property type="match status" value="1"/>
</dbReference>
<protein>
    <recommendedName>
        <fullName evidence="16">Vascular endothelial growth factor C</fullName>
    </recommendedName>
    <alternativeName>
        <fullName evidence="17">Flt4 ligand</fullName>
    </alternativeName>
    <alternativeName>
        <fullName evidence="18">Vascular endothelial growth factor-related protein</fullName>
    </alternativeName>
</protein>
<keyword evidence="12" id="KW-0325">Glycoprotein</keyword>
<evidence type="ECO:0000256" key="1">
    <source>
        <dbReference type="ARBA" id="ARBA00004613"/>
    </source>
</evidence>
<evidence type="ECO:0000313" key="22">
    <source>
        <dbReference type="RefSeq" id="XP_025788775.1"/>
    </source>
</evidence>
<dbReference type="AlphaFoldDB" id="A0A6P6IKM9"/>
<evidence type="ECO:0000256" key="18">
    <source>
        <dbReference type="ARBA" id="ARBA00082345"/>
    </source>
</evidence>
<evidence type="ECO:0000256" key="19">
    <source>
        <dbReference type="RuleBase" id="RU003818"/>
    </source>
</evidence>
<evidence type="ECO:0000256" key="2">
    <source>
        <dbReference type="ARBA" id="ARBA00006686"/>
    </source>
</evidence>
<evidence type="ECO:0000256" key="14">
    <source>
        <dbReference type="ARBA" id="ARBA00055409"/>
    </source>
</evidence>
<evidence type="ECO:0000256" key="11">
    <source>
        <dbReference type="ARBA" id="ARBA00023157"/>
    </source>
</evidence>
<dbReference type="GO" id="GO:0008083">
    <property type="term" value="F:growth factor activity"/>
    <property type="evidence" value="ECO:0007669"/>
    <property type="project" value="UniProtKB-KW"/>
</dbReference>
<dbReference type="GO" id="GO:0050930">
    <property type="term" value="P:induction of positive chemotaxis"/>
    <property type="evidence" value="ECO:0007669"/>
    <property type="project" value="TreeGrafter"/>
</dbReference>
<proteinExistence type="inferred from homology"/>
<evidence type="ECO:0000256" key="12">
    <source>
        <dbReference type="ARBA" id="ARBA00023180"/>
    </source>
</evidence>
<keyword evidence="13" id="KW-0497">Mitogen</keyword>
<name>A0A6P6IKM9_PUMCO</name>
<dbReference type="GO" id="GO:0002040">
    <property type="term" value="P:sprouting angiogenesis"/>
    <property type="evidence" value="ECO:0007669"/>
    <property type="project" value="TreeGrafter"/>
</dbReference>
<comment type="function">
    <text evidence="14">Growth factor active in angiogenesis, and endothelial cell growth, stimulating their proliferation and migration and also has effects on the permeability of blood vessels. May function in angiogenesis of the venous and lymphatic vascular systems during embryogenesis, and also in the maintenance of differentiated lymphatic endothelium in adults. Binds and activates KDR/VEGFR2 and FLT4/VEGFR3 receptors.</text>
</comment>
<evidence type="ECO:0000256" key="7">
    <source>
        <dbReference type="ARBA" id="ARBA00022729"/>
    </source>
</evidence>
<keyword evidence="21" id="KW-1185">Reference proteome</keyword>
<dbReference type="GO" id="GO:0051781">
    <property type="term" value="P:positive regulation of cell division"/>
    <property type="evidence" value="ECO:0007669"/>
    <property type="project" value="UniProtKB-KW"/>
</dbReference>
<dbReference type="InterPro" id="IPR004153">
    <property type="entry name" value="CXCXC_repeat"/>
</dbReference>
<dbReference type="SMART" id="SM00141">
    <property type="entry name" value="PDGF"/>
    <property type="match status" value="1"/>
</dbReference>
<dbReference type="FunFam" id="2.10.90.10:FF:000025">
    <property type="entry name" value="vascular endothelial growth factor C"/>
    <property type="match status" value="1"/>
</dbReference>
<comment type="similarity">
    <text evidence="2 19">Belongs to the PDGF/VEGF growth factor family.</text>
</comment>
<dbReference type="GO" id="GO:0016020">
    <property type="term" value="C:membrane"/>
    <property type="evidence" value="ECO:0007669"/>
    <property type="project" value="InterPro"/>
</dbReference>
<dbReference type="PANTHER" id="PTHR12025:SF3">
    <property type="entry name" value="VASCULAR ENDOTHELIAL GROWTH FACTOR C"/>
    <property type="match status" value="1"/>
</dbReference>
<dbReference type="InterPro" id="IPR029034">
    <property type="entry name" value="Cystine-knot_cytokine"/>
</dbReference>
<dbReference type="CTD" id="7424"/>
<keyword evidence="3" id="KW-0217">Developmental protein</keyword>
<comment type="subunit">
    <text evidence="15">Homodimer; non-covalent and antiparallel. Interacts with FLT4/VEGFR3; the interaction is required for FLT4/VEGFR3 homodimarization and activation.</text>
</comment>
<dbReference type="GO" id="GO:0045766">
    <property type="term" value="P:positive regulation of angiogenesis"/>
    <property type="evidence" value="ECO:0007669"/>
    <property type="project" value="TreeGrafter"/>
</dbReference>